<evidence type="ECO:0000313" key="2">
    <source>
        <dbReference type="EMBL" id="GBE89211.1"/>
    </source>
</evidence>
<comment type="caution">
    <text evidence="2">The sequence shown here is derived from an EMBL/GenBank/DDBJ whole genome shotgun (WGS) entry which is preliminary data.</text>
</comment>
<gene>
    <name evidence="2" type="ORF">SCP_1502190</name>
</gene>
<feature type="compositionally biased region" description="Low complexity" evidence="1">
    <location>
        <begin position="164"/>
        <end position="179"/>
    </location>
</feature>
<dbReference type="Proteomes" id="UP000287166">
    <property type="component" value="Unassembled WGS sequence"/>
</dbReference>
<evidence type="ECO:0000313" key="3">
    <source>
        <dbReference type="Proteomes" id="UP000287166"/>
    </source>
</evidence>
<name>A0A401H485_9APHY</name>
<dbReference type="EMBL" id="BFAD01000015">
    <property type="protein sequence ID" value="GBE89211.1"/>
    <property type="molecule type" value="Genomic_DNA"/>
</dbReference>
<protein>
    <submittedName>
        <fullName evidence="2">Uncharacterized protein</fullName>
    </submittedName>
</protein>
<reference evidence="2 3" key="1">
    <citation type="journal article" date="2018" name="Sci. Rep.">
        <title>Genome sequence of the cauliflower mushroom Sparassis crispa (Hanabiratake) and its association with beneficial usage.</title>
        <authorList>
            <person name="Kiyama R."/>
            <person name="Furutani Y."/>
            <person name="Kawaguchi K."/>
            <person name="Nakanishi T."/>
        </authorList>
    </citation>
    <scope>NUCLEOTIDE SEQUENCE [LARGE SCALE GENOMIC DNA]</scope>
</reference>
<sequence>MKRGDEEAERWRRLLVNHKELAEKMHNLLQLTLAPAVPSSLCDIPTKYNIIMHLWTTTFNRLLQSLRRASMPPVSSEIAREGFHLPRVHVLHWESTISLSFAPVESRCSDDEHILRASGGRLTVSAIATASAIAASHSLDTPWLATRNASALSDHPEIPSVKRASPTPAAPIDDSPPSSQLNDGPNANANANIPSVGLAAARMNGDGAGEGAAADDR</sequence>
<feature type="compositionally biased region" description="Polar residues" evidence="1">
    <location>
        <begin position="180"/>
        <end position="193"/>
    </location>
</feature>
<proteinExistence type="predicted"/>
<dbReference type="AlphaFoldDB" id="A0A401H485"/>
<dbReference type="OrthoDB" id="2017974at2759"/>
<organism evidence="2 3">
    <name type="scientific">Sparassis crispa</name>
    <dbReference type="NCBI Taxonomy" id="139825"/>
    <lineage>
        <taxon>Eukaryota</taxon>
        <taxon>Fungi</taxon>
        <taxon>Dikarya</taxon>
        <taxon>Basidiomycota</taxon>
        <taxon>Agaricomycotina</taxon>
        <taxon>Agaricomycetes</taxon>
        <taxon>Polyporales</taxon>
        <taxon>Sparassidaceae</taxon>
        <taxon>Sparassis</taxon>
    </lineage>
</organism>
<dbReference type="InParanoid" id="A0A401H485"/>
<dbReference type="STRING" id="139825.A0A401H485"/>
<dbReference type="RefSeq" id="XP_027620124.1">
    <property type="nucleotide sequence ID" value="XM_027764323.1"/>
</dbReference>
<keyword evidence="3" id="KW-1185">Reference proteome</keyword>
<accession>A0A401H485</accession>
<feature type="region of interest" description="Disordered" evidence="1">
    <location>
        <begin position="154"/>
        <end position="193"/>
    </location>
</feature>
<evidence type="ECO:0000256" key="1">
    <source>
        <dbReference type="SAM" id="MobiDB-lite"/>
    </source>
</evidence>
<dbReference type="GeneID" id="38786128"/>